<name>A0A371HNJ3_MUCPR</name>
<sequence>MKTGQCIFIGYGHDEYGYKLYDLVGYRHDVQFMEDQTIEDIDKVLPMQSIFEEGLHLIRKHPTLYSKISYSCLSREVAELLGKSYLNN</sequence>
<accession>A0A371HNJ3</accession>
<reference evidence="1" key="1">
    <citation type="submission" date="2018-05" db="EMBL/GenBank/DDBJ databases">
        <title>Draft genome of Mucuna pruriens seed.</title>
        <authorList>
            <person name="Nnadi N.E."/>
            <person name="Vos R."/>
            <person name="Hasami M.H."/>
            <person name="Devisetty U.K."/>
            <person name="Aguiy J.C."/>
        </authorList>
    </citation>
    <scope>NUCLEOTIDE SEQUENCE [LARGE SCALE GENOMIC DNA]</scope>
    <source>
        <strain evidence="1">JCA_2017</strain>
    </source>
</reference>
<proteinExistence type="predicted"/>
<dbReference type="AlphaFoldDB" id="A0A371HNJ3"/>
<gene>
    <name evidence="1" type="ORF">CR513_11920</name>
</gene>
<dbReference type="EMBL" id="QJKJ01002093">
    <property type="protein sequence ID" value="RDY04376.1"/>
    <property type="molecule type" value="Genomic_DNA"/>
</dbReference>
<protein>
    <submittedName>
        <fullName evidence="1">Uncharacterized protein</fullName>
    </submittedName>
</protein>
<comment type="caution">
    <text evidence="1">The sequence shown here is derived from an EMBL/GenBank/DDBJ whole genome shotgun (WGS) entry which is preliminary data.</text>
</comment>
<evidence type="ECO:0000313" key="1">
    <source>
        <dbReference type="EMBL" id="RDY04376.1"/>
    </source>
</evidence>
<evidence type="ECO:0000313" key="2">
    <source>
        <dbReference type="Proteomes" id="UP000257109"/>
    </source>
</evidence>
<dbReference type="Proteomes" id="UP000257109">
    <property type="component" value="Unassembled WGS sequence"/>
</dbReference>
<keyword evidence="2" id="KW-1185">Reference proteome</keyword>
<feature type="non-terminal residue" evidence="1">
    <location>
        <position position="1"/>
    </location>
</feature>
<organism evidence="1 2">
    <name type="scientific">Mucuna pruriens</name>
    <name type="common">Velvet bean</name>
    <name type="synonym">Dolichos pruriens</name>
    <dbReference type="NCBI Taxonomy" id="157652"/>
    <lineage>
        <taxon>Eukaryota</taxon>
        <taxon>Viridiplantae</taxon>
        <taxon>Streptophyta</taxon>
        <taxon>Embryophyta</taxon>
        <taxon>Tracheophyta</taxon>
        <taxon>Spermatophyta</taxon>
        <taxon>Magnoliopsida</taxon>
        <taxon>eudicotyledons</taxon>
        <taxon>Gunneridae</taxon>
        <taxon>Pentapetalae</taxon>
        <taxon>rosids</taxon>
        <taxon>fabids</taxon>
        <taxon>Fabales</taxon>
        <taxon>Fabaceae</taxon>
        <taxon>Papilionoideae</taxon>
        <taxon>50 kb inversion clade</taxon>
        <taxon>NPAAA clade</taxon>
        <taxon>indigoferoid/millettioid clade</taxon>
        <taxon>Phaseoleae</taxon>
        <taxon>Mucuna</taxon>
    </lineage>
</organism>
<dbReference type="OrthoDB" id="1432605at2759"/>